<keyword evidence="2" id="KW-1003">Cell membrane</keyword>
<protein>
    <recommendedName>
        <fullName evidence="7">GGDEF domain-containing protein</fullName>
    </recommendedName>
</protein>
<evidence type="ECO:0000256" key="4">
    <source>
        <dbReference type="ARBA" id="ARBA00022989"/>
    </source>
</evidence>
<dbReference type="SMART" id="SM00267">
    <property type="entry name" value="GGDEF"/>
    <property type="match status" value="1"/>
</dbReference>
<evidence type="ECO:0000259" key="7">
    <source>
        <dbReference type="PROSITE" id="PS50887"/>
    </source>
</evidence>
<dbReference type="InterPro" id="IPR050469">
    <property type="entry name" value="Diguanylate_Cyclase"/>
</dbReference>
<feature type="transmembrane region" description="Helical" evidence="6">
    <location>
        <begin position="200"/>
        <end position="222"/>
    </location>
</feature>
<dbReference type="NCBIfam" id="TIGR00254">
    <property type="entry name" value="GGDEF"/>
    <property type="match status" value="1"/>
</dbReference>
<keyword evidence="3 6" id="KW-0812">Transmembrane</keyword>
<dbReference type="InterPro" id="IPR000014">
    <property type="entry name" value="PAS"/>
</dbReference>
<sequence length="632" mass="68247">MGRWERLRARVAAADLLPPIWQLVGWTVGVAAASYLVRWLASVDGRTFTVVWLAAAPQLVALLTSRRRHWPAYLVSFAIFQYIPMWLILGQRPELAALSTASAVLFAAWVLQPDQDWVTGRSDSVHSWRRFVIYGVVIAPVIAGAIGAASVVVHGHPSGLKSLATTGSIWYLAEAVGIAFLTPVLLRWPRSWSTAWRRLSLRQFATSAGFALLMIAVCLVAAAESNFVLLFLTGVPALLVLIEAGIVAAFWQLAIGAVIILGATFLGYGPFDSEASSPTESMIYAQVFLLVGYAMVVLVAAALEERNRLSALDDASHEAYQLVAELTGDLVLVLDSTGTVLHHASKELSNLEPRPGRIGKGEWLRHIHPDDRQVIADRLNSSSSGASQPFRVQGRDGAWSWFVVHSRRAANGLSAAIVRDVTAEITVRESLTDMANSDALTGLANRRGLSQRASEIWIRAAELKQPLTALFVDVDHFKAFNDRFGHQAGDDCLRNLAAVLQDFADPDTCVVARYGGEEFAIVVAGSEDPYGYAAGVSSAIRALAIPHPESASSVVTISIGVCTVDPHDEARYRGVDPDTAVSELLDCADKALYRAKSEGRNRISVAELGVPPVDETRGIAESVAVSSPNHFC</sequence>
<evidence type="ECO:0000256" key="2">
    <source>
        <dbReference type="ARBA" id="ARBA00022475"/>
    </source>
</evidence>
<dbReference type="InterPro" id="IPR029787">
    <property type="entry name" value="Nucleotide_cyclase"/>
</dbReference>
<dbReference type="InterPro" id="IPR000160">
    <property type="entry name" value="GGDEF_dom"/>
</dbReference>
<dbReference type="InterPro" id="IPR043128">
    <property type="entry name" value="Rev_trsase/Diguanyl_cyclase"/>
</dbReference>
<evidence type="ECO:0000313" key="9">
    <source>
        <dbReference type="Proteomes" id="UP001060504"/>
    </source>
</evidence>
<dbReference type="Gene3D" id="3.30.450.20">
    <property type="entry name" value="PAS domain"/>
    <property type="match status" value="1"/>
</dbReference>
<comment type="caution">
    <text evidence="8">The sequence shown here is derived from an EMBL/GenBank/DDBJ whole genome shotgun (WGS) entry which is preliminary data.</text>
</comment>
<dbReference type="PROSITE" id="PS50887">
    <property type="entry name" value="GGDEF"/>
    <property type="match status" value="1"/>
</dbReference>
<dbReference type="CDD" id="cd00130">
    <property type="entry name" value="PAS"/>
    <property type="match status" value="1"/>
</dbReference>
<keyword evidence="9" id="KW-1185">Reference proteome</keyword>
<dbReference type="Pfam" id="PF00990">
    <property type="entry name" value="GGDEF"/>
    <property type="match status" value="1"/>
</dbReference>
<name>A0ABQ4V4J3_9MYCO</name>
<dbReference type="Proteomes" id="UP001060504">
    <property type="component" value="Unassembled WGS sequence"/>
</dbReference>
<dbReference type="SUPFAM" id="SSF55785">
    <property type="entry name" value="PYP-like sensor domain (PAS domain)"/>
    <property type="match status" value="1"/>
</dbReference>
<evidence type="ECO:0000256" key="5">
    <source>
        <dbReference type="ARBA" id="ARBA00023136"/>
    </source>
</evidence>
<accession>A0ABQ4V4J3</accession>
<feature type="transmembrane region" description="Helical" evidence="6">
    <location>
        <begin position="283"/>
        <end position="303"/>
    </location>
</feature>
<evidence type="ECO:0000313" key="8">
    <source>
        <dbReference type="EMBL" id="GJF10027.1"/>
    </source>
</evidence>
<keyword evidence="5 6" id="KW-0472">Membrane</keyword>
<dbReference type="InterPro" id="IPR007895">
    <property type="entry name" value="MASE1"/>
</dbReference>
<gene>
    <name evidence="8" type="ORF">NGTWS1702_05150</name>
</gene>
<organism evidence="8 9">
    <name type="scientific">Mycolicibacterium cyprinidarum</name>
    <dbReference type="NCBI Taxonomy" id="2860311"/>
    <lineage>
        <taxon>Bacteria</taxon>
        <taxon>Bacillati</taxon>
        <taxon>Actinomycetota</taxon>
        <taxon>Actinomycetes</taxon>
        <taxon>Mycobacteriales</taxon>
        <taxon>Mycobacteriaceae</taxon>
        <taxon>Mycolicibacterium</taxon>
    </lineage>
</organism>
<evidence type="ECO:0000256" key="6">
    <source>
        <dbReference type="SAM" id="Phobius"/>
    </source>
</evidence>
<dbReference type="CDD" id="cd01949">
    <property type="entry name" value="GGDEF"/>
    <property type="match status" value="1"/>
</dbReference>
<keyword evidence="4 6" id="KW-1133">Transmembrane helix</keyword>
<feature type="transmembrane region" description="Helical" evidence="6">
    <location>
        <begin position="168"/>
        <end position="188"/>
    </location>
</feature>
<dbReference type="Gene3D" id="3.30.70.270">
    <property type="match status" value="1"/>
</dbReference>
<feature type="domain" description="GGDEF" evidence="7">
    <location>
        <begin position="465"/>
        <end position="608"/>
    </location>
</feature>
<dbReference type="SUPFAM" id="SSF55073">
    <property type="entry name" value="Nucleotide cyclase"/>
    <property type="match status" value="1"/>
</dbReference>
<proteinExistence type="predicted"/>
<feature type="transmembrane region" description="Helical" evidence="6">
    <location>
        <begin position="70"/>
        <end position="89"/>
    </location>
</feature>
<evidence type="ECO:0000256" key="3">
    <source>
        <dbReference type="ARBA" id="ARBA00022692"/>
    </source>
</evidence>
<feature type="transmembrane region" description="Helical" evidence="6">
    <location>
        <begin position="47"/>
        <end position="63"/>
    </location>
</feature>
<reference evidence="8 9" key="1">
    <citation type="submission" date="2021-08" db="EMBL/GenBank/DDBJ databases">
        <title>Draft genome sequence of Mycolicibacterium sp. NGTWS1702 strain.</title>
        <authorList>
            <person name="Matsumoto M."/>
            <person name="Tang B.C.C."/>
            <person name="Machida Y."/>
            <person name="Matoyama H."/>
            <person name="Kishihara T."/>
            <person name="Sato S."/>
            <person name="Kondo I."/>
            <person name="Sano M."/>
            <person name="Kato G."/>
        </authorList>
    </citation>
    <scope>NUCLEOTIDE SEQUENCE [LARGE SCALE GENOMIC DNA]</scope>
    <source>
        <strain evidence="8 9">NGTWSNA01</strain>
    </source>
</reference>
<feature type="transmembrane region" description="Helical" evidence="6">
    <location>
        <begin position="20"/>
        <end position="41"/>
    </location>
</feature>
<feature type="transmembrane region" description="Helical" evidence="6">
    <location>
        <begin position="131"/>
        <end position="156"/>
    </location>
</feature>
<dbReference type="Pfam" id="PF05231">
    <property type="entry name" value="MASE1"/>
    <property type="match status" value="1"/>
</dbReference>
<comment type="subcellular location">
    <subcellularLocation>
        <location evidence="1">Cell membrane</location>
        <topology evidence="1">Multi-pass membrane protein</topology>
    </subcellularLocation>
</comment>
<dbReference type="InterPro" id="IPR035965">
    <property type="entry name" value="PAS-like_dom_sf"/>
</dbReference>
<dbReference type="EMBL" id="BPRH01000573">
    <property type="protein sequence ID" value="GJF10027.1"/>
    <property type="molecule type" value="Genomic_DNA"/>
</dbReference>
<feature type="transmembrane region" description="Helical" evidence="6">
    <location>
        <begin position="95"/>
        <end position="111"/>
    </location>
</feature>
<dbReference type="PANTHER" id="PTHR45138">
    <property type="entry name" value="REGULATORY COMPONENTS OF SENSORY TRANSDUCTION SYSTEM"/>
    <property type="match status" value="1"/>
</dbReference>
<feature type="transmembrane region" description="Helical" evidence="6">
    <location>
        <begin position="253"/>
        <end position="271"/>
    </location>
</feature>
<dbReference type="PANTHER" id="PTHR45138:SF9">
    <property type="entry name" value="DIGUANYLATE CYCLASE DGCM-RELATED"/>
    <property type="match status" value="1"/>
</dbReference>
<evidence type="ECO:0000256" key="1">
    <source>
        <dbReference type="ARBA" id="ARBA00004651"/>
    </source>
</evidence>